<dbReference type="PANTHER" id="PTHR38761:SF1">
    <property type="entry name" value="GLUTAMATE--CYSTEINE LIGASE"/>
    <property type="match status" value="1"/>
</dbReference>
<comment type="similarity">
    <text evidence="2 8">Belongs to the glutamate--cysteine ligase type 1 family. Type 1 subfamily.</text>
</comment>
<dbReference type="EC" id="6.3.2.2" evidence="8"/>
<dbReference type="NCBIfam" id="TIGR01434">
    <property type="entry name" value="glu_cys_ligase"/>
    <property type="match status" value="1"/>
</dbReference>
<evidence type="ECO:0000256" key="2">
    <source>
        <dbReference type="ARBA" id="ARBA00008772"/>
    </source>
</evidence>
<evidence type="ECO:0000256" key="1">
    <source>
        <dbReference type="ARBA" id="ARBA00005006"/>
    </source>
</evidence>
<keyword evidence="3 8" id="KW-0436">Ligase</keyword>
<keyword evidence="12" id="KW-1185">Reference proteome</keyword>
<evidence type="ECO:0000256" key="4">
    <source>
        <dbReference type="ARBA" id="ARBA00022684"/>
    </source>
</evidence>
<dbReference type="GO" id="GO:0016874">
    <property type="term" value="F:ligase activity"/>
    <property type="evidence" value="ECO:0007669"/>
    <property type="project" value="UniProtKB-KW"/>
</dbReference>
<evidence type="ECO:0000256" key="8">
    <source>
        <dbReference type="HAMAP-Rule" id="MF_00578"/>
    </source>
</evidence>
<evidence type="ECO:0000256" key="9">
    <source>
        <dbReference type="RuleBase" id="RU004391"/>
    </source>
</evidence>
<dbReference type="RefSeq" id="WP_353303715.1">
    <property type="nucleotide sequence ID" value="NZ_BAABWN010000009.1"/>
</dbReference>
<comment type="catalytic activity">
    <reaction evidence="7 8 9">
        <text>L-cysteine + L-glutamate + ATP = gamma-L-glutamyl-L-cysteine + ADP + phosphate + H(+)</text>
        <dbReference type="Rhea" id="RHEA:13285"/>
        <dbReference type="ChEBI" id="CHEBI:15378"/>
        <dbReference type="ChEBI" id="CHEBI:29985"/>
        <dbReference type="ChEBI" id="CHEBI:30616"/>
        <dbReference type="ChEBI" id="CHEBI:35235"/>
        <dbReference type="ChEBI" id="CHEBI:43474"/>
        <dbReference type="ChEBI" id="CHEBI:58173"/>
        <dbReference type="ChEBI" id="CHEBI:456216"/>
        <dbReference type="EC" id="6.3.2.2"/>
    </reaction>
</comment>
<dbReference type="InterPro" id="IPR014746">
    <property type="entry name" value="Gln_synth/guanido_kin_cat_dom"/>
</dbReference>
<dbReference type="InterPro" id="IPR007370">
    <property type="entry name" value="Glu_cys_ligase"/>
</dbReference>
<dbReference type="Gene3D" id="3.30.590.20">
    <property type="match status" value="1"/>
</dbReference>
<protein>
    <recommendedName>
        <fullName evidence="8">Glutamate--cysteine ligase</fullName>
        <ecNumber evidence="8">6.3.2.2</ecNumber>
    </recommendedName>
    <alternativeName>
        <fullName evidence="8">Gamma-ECS</fullName>
        <shortName evidence="8">GCS</shortName>
    </alternativeName>
    <alternativeName>
        <fullName evidence="8">Gamma-glutamylcysteine synthetase</fullName>
    </alternativeName>
</protein>
<dbReference type="SUPFAM" id="SSF55931">
    <property type="entry name" value="Glutamine synthetase/guanido kinase"/>
    <property type="match status" value="1"/>
</dbReference>
<evidence type="ECO:0000259" key="10">
    <source>
        <dbReference type="Pfam" id="PF04262"/>
    </source>
</evidence>
<evidence type="ECO:0000256" key="6">
    <source>
        <dbReference type="ARBA" id="ARBA00022840"/>
    </source>
</evidence>
<name>A0ABQ0ABP5_9GAMM</name>
<evidence type="ECO:0000256" key="5">
    <source>
        <dbReference type="ARBA" id="ARBA00022741"/>
    </source>
</evidence>
<reference evidence="11 12" key="1">
    <citation type="submission" date="2024-04" db="EMBL/GenBank/DDBJ databases">
        <title>Draft genome sequence of Sessilibacter corallicola NBRC 116591.</title>
        <authorList>
            <person name="Miyakawa T."/>
            <person name="Kusuya Y."/>
            <person name="Miura T."/>
        </authorList>
    </citation>
    <scope>NUCLEOTIDE SEQUENCE [LARGE SCALE GENOMIC DNA]</scope>
    <source>
        <strain evidence="11 12">KU-00831-HH</strain>
    </source>
</reference>
<dbReference type="HAMAP" id="MF_00578">
    <property type="entry name" value="Glu_cys_ligase"/>
    <property type="match status" value="1"/>
</dbReference>
<sequence>MADINSLIEDLKQPENSPLLYGILRGLEKESLRVDTGGGIAKTRHPKELGSALTHSQITTDFSESLLEFITPPSHQVGSVIENLMATHQFTHGALNGEHLWPASMPCLLDKDEDIPVALYGNSNVGRMKTIYRQGLGHRYGRKMQTISGIHYNFSLPSPFWAYLHGREKTSLDLQQFRTERYFDLIRNFRRYYWILLYLFGASPAVCGCFVEGKDHNLDKWDQKGETFYRPYATSLRMGDLGYQSDAQSSLLVDYNDLGSYLRTLCRAINTPYKDYTDLGVQNGAGDYQQLNASLLQIENEFYSAIRPKRTARTGETALTALFYRGVEYIEVRCVDLNPYEPLGISRNQMLFLDTFLLYCLLEPSPQTFEKEFRAIQENQKRTVYEGRDPNLKLIANGSEKPLRQWGQQLLESMRPVAELLDISCGNQGYMAALESQCALIENPELTPSAKILQAMKDNNQSFFEHVMSLAQSHSKYFKTVGIDESSYKRLQDMAEDSLLEQAKIEVKDKLSFEDYLQDYYAQYDFCARA</sequence>
<accession>A0ABQ0ABP5</accession>
<evidence type="ECO:0000256" key="3">
    <source>
        <dbReference type="ARBA" id="ARBA00022598"/>
    </source>
</evidence>
<evidence type="ECO:0000313" key="11">
    <source>
        <dbReference type="EMBL" id="GAA6169075.1"/>
    </source>
</evidence>
<dbReference type="EMBL" id="BAABWN010000009">
    <property type="protein sequence ID" value="GAA6169075.1"/>
    <property type="molecule type" value="Genomic_DNA"/>
</dbReference>
<evidence type="ECO:0000313" key="12">
    <source>
        <dbReference type="Proteomes" id="UP001465153"/>
    </source>
</evidence>
<gene>
    <name evidence="11" type="primary">gshA_1</name>
    <name evidence="8" type="synonym">gshA</name>
    <name evidence="11" type="ORF">NBRC116591_28860</name>
</gene>
<dbReference type="Pfam" id="PF04262">
    <property type="entry name" value="Glu_cys_ligase"/>
    <property type="match status" value="1"/>
</dbReference>
<dbReference type="PANTHER" id="PTHR38761">
    <property type="entry name" value="GLUTAMATE--CYSTEINE LIGASE"/>
    <property type="match status" value="1"/>
</dbReference>
<keyword evidence="5 8" id="KW-0547">Nucleotide-binding</keyword>
<keyword evidence="6 8" id="KW-0067">ATP-binding</keyword>
<keyword evidence="4 8" id="KW-0317">Glutathione biosynthesis</keyword>
<dbReference type="InterPro" id="IPR006334">
    <property type="entry name" value="Glut_cys_ligase"/>
</dbReference>
<feature type="domain" description="Glutamate--cysteine ligase" evidence="10">
    <location>
        <begin position="9"/>
        <end position="382"/>
    </location>
</feature>
<dbReference type="Proteomes" id="UP001465153">
    <property type="component" value="Unassembled WGS sequence"/>
</dbReference>
<evidence type="ECO:0000256" key="7">
    <source>
        <dbReference type="ARBA" id="ARBA00048819"/>
    </source>
</evidence>
<organism evidence="11 12">
    <name type="scientific">Sessilibacter corallicola</name>
    <dbReference type="NCBI Taxonomy" id="2904075"/>
    <lineage>
        <taxon>Bacteria</taxon>
        <taxon>Pseudomonadati</taxon>
        <taxon>Pseudomonadota</taxon>
        <taxon>Gammaproteobacteria</taxon>
        <taxon>Cellvibrionales</taxon>
        <taxon>Cellvibrionaceae</taxon>
        <taxon>Sessilibacter</taxon>
    </lineage>
</organism>
<proteinExistence type="inferred from homology"/>
<comment type="caution">
    <text evidence="11">The sequence shown here is derived from an EMBL/GenBank/DDBJ whole genome shotgun (WGS) entry which is preliminary data.</text>
</comment>
<comment type="pathway">
    <text evidence="1 8 9">Sulfur metabolism; glutathione biosynthesis; glutathione from L-cysteine and L-glutamate: step 1/2.</text>
</comment>